<proteinExistence type="predicted"/>
<reference evidence="1" key="1">
    <citation type="submission" date="2020-01" db="EMBL/GenBank/DDBJ databases">
        <title>Genome Sequencing of Three Apophysomyces-Like Fungal Strains Confirms a Novel Fungal Genus in the Mucoromycota with divergent Burkholderia-like Endosymbiotic Bacteria.</title>
        <authorList>
            <person name="Stajich J.E."/>
            <person name="Macias A.M."/>
            <person name="Carter-House D."/>
            <person name="Lovett B."/>
            <person name="Kasson L.R."/>
            <person name="Berry K."/>
            <person name="Grigoriev I."/>
            <person name="Chang Y."/>
            <person name="Spatafora J."/>
            <person name="Kasson M.T."/>
        </authorList>
    </citation>
    <scope>NUCLEOTIDE SEQUENCE</scope>
    <source>
        <strain evidence="1">NRRL A-21654</strain>
    </source>
</reference>
<evidence type="ECO:0000313" key="1">
    <source>
        <dbReference type="EMBL" id="KAF7720652.1"/>
    </source>
</evidence>
<name>A0A8H7BFE5_9FUNG</name>
<protein>
    <submittedName>
        <fullName evidence="1">Uncharacterized protein</fullName>
    </submittedName>
</protein>
<sequence length="426" mass="47681">MSQETPARTTQELPVSTLDTPCLPLASTNFSSVTSSNTMSPETSTTSRSISLDDAVLGFDFAAPDDNDRLIFMDVDVSARFHAFQLAVKQKLDQNMRLTFEEDVQHILALSSILLLKPARTHVELHEHIRLDTCDALLAHILTSNGIIYRQFPEATKARLEQIVDDVATVVPMNIASDTISFSRLAASRQITALLEGMTLNPTNRILLAIRNMVETLPRHVIEDGPQETELITRYLQSALAPLFESIDEHVIFRWTSVGDDQKQATIRPDASINIVYGASLGRRLGCGEVKPQYQALNHRLVGLDLVRVAHLAKIASDKHKSRATFAFIVVGNHATFYVMHRIQYHLYTMCEVEHIQLPLSLSGIRLFIAQLNKLTKIIASFNHVVSSGCHDHEHQPATLDDHMLQQVVDSKSSRKRKSISSHYNH</sequence>
<gene>
    <name evidence="1" type="ORF">EC973_006735</name>
</gene>
<organism evidence="1 2">
    <name type="scientific">Apophysomyces ossiformis</name>
    <dbReference type="NCBI Taxonomy" id="679940"/>
    <lineage>
        <taxon>Eukaryota</taxon>
        <taxon>Fungi</taxon>
        <taxon>Fungi incertae sedis</taxon>
        <taxon>Mucoromycota</taxon>
        <taxon>Mucoromycotina</taxon>
        <taxon>Mucoromycetes</taxon>
        <taxon>Mucorales</taxon>
        <taxon>Mucorineae</taxon>
        <taxon>Mucoraceae</taxon>
        <taxon>Apophysomyces</taxon>
    </lineage>
</organism>
<dbReference type="Proteomes" id="UP000605846">
    <property type="component" value="Unassembled WGS sequence"/>
</dbReference>
<keyword evidence="2" id="KW-1185">Reference proteome</keyword>
<accession>A0A8H7BFE5</accession>
<dbReference type="AlphaFoldDB" id="A0A8H7BFE5"/>
<dbReference type="EMBL" id="JABAYA010000442">
    <property type="protein sequence ID" value="KAF7720652.1"/>
    <property type="molecule type" value="Genomic_DNA"/>
</dbReference>
<evidence type="ECO:0000313" key="2">
    <source>
        <dbReference type="Proteomes" id="UP000605846"/>
    </source>
</evidence>
<dbReference type="OrthoDB" id="2289025at2759"/>
<comment type="caution">
    <text evidence="1">The sequence shown here is derived from an EMBL/GenBank/DDBJ whole genome shotgun (WGS) entry which is preliminary data.</text>
</comment>